<dbReference type="Proteomes" id="UP000814243">
    <property type="component" value="Unassembled WGS sequence"/>
</dbReference>
<protein>
    <submittedName>
        <fullName evidence="2">Uncharacterized protein</fullName>
    </submittedName>
</protein>
<gene>
    <name evidence="2" type="ORF">HF086_015471</name>
</gene>
<dbReference type="AlphaFoldDB" id="A0A922MF16"/>
<name>A0A922MF16_SPOEX</name>
<reference evidence="2" key="1">
    <citation type="journal article" date="2021" name="G3 (Bethesda)">
        <title>Genome and transcriptome analysis of the beet armyworm Spodoptera exigua reveals targets for pest control. .</title>
        <authorList>
            <person name="Simon S."/>
            <person name="Breeschoten T."/>
            <person name="Jansen H.J."/>
            <person name="Dirks R.P."/>
            <person name="Schranz M.E."/>
            <person name="Ros V.I.D."/>
        </authorList>
    </citation>
    <scope>NUCLEOTIDE SEQUENCE</scope>
    <source>
        <strain evidence="2">TB_SE_WUR_2020</strain>
    </source>
</reference>
<evidence type="ECO:0000313" key="2">
    <source>
        <dbReference type="EMBL" id="KAH9635471.1"/>
    </source>
</evidence>
<evidence type="ECO:0000256" key="1">
    <source>
        <dbReference type="SAM" id="MobiDB-lite"/>
    </source>
</evidence>
<comment type="caution">
    <text evidence="2">The sequence shown here is derived from an EMBL/GenBank/DDBJ whole genome shotgun (WGS) entry which is preliminary data.</text>
</comment>
<proteinExistence type="predicted"/>
<organism evidence="2 3">
    <name type="scientific">Spodoptera exigua</name>
    <name type="common">Beet armyworm</name>
    <name type="synonym">Noctua fulgens</name>
    <dbReference type="NCBI Taxonomy" id="7107"/>
    <lineage>
        <taxon>Eukaryota</taxon>
        <taxon>Metazoa</taxon>
        <taxon>Ecdysozoa</taxon>
        <taxon>Arthropoda</taxon>
        <taxon>Hexapoda</taxon>
        <taxon>Insecta</taxon>
        <taxon>Pterygota</taxon>
        <taxon>Neoptera</taxon>
        <taxon>Endopterygota</taxon>
        <taxon>Lepidoptera</taxon>
        <taxon>Glossata</taxon>
        <taxon>Ditrysia</taxon>
        <taxon>Noctuoidea</taxon>
        <taxon>Noctuidae</taxon>
        <taxon>Amphipyrinae</taxon>
        <taxon>Spodoptera</taxon>
    </lineage>
</organism>
<dbReference type="EMBL" id="JACEFF010000548">
    <property type="protein sequence ID" value="KAH9635471.1"/>
    <property type="molecule type" value="Genomic_DNA"/>
</dbReference>
<feature type="compositionally biased region" description="Basic and acidic residues" evidence="1">
    <location>
        <begin position="29"/>
        <end position="45"/>
    </location>
</feature>
<feature type="region of interest" description="Disordered" evidence="1">
    <location>
        <begin position="1"/>
        <end position="45"/>
    </location>
</feature>
<accession>A0A922MF16</accession>
<sequence length="86" mass="9353">MNSPCFTGSPYIFYPPSDTSATESEDSADSGREKTVGDGSRTKYTDPKLRTINKVSIKILKAIEKLTCNIKINKKQKKPAAPSVTG</sequence>
<evidence type="ECO:0000313" key="3">
    <source>
        <dbReference type="Proteomes" id="UP000814243"/>
    </source>
</evidence>